<feature type="transmembrane region" description="Helical" evidence="2">
    <location>
        <begin position="681"/>
        <end position="700"/>
    </location>
</feature>
<accession>U4P425</accession>
<reference evidence="3" key="2">
    <citation type="submission" date="2009-08" db="EMBL/GenBank/DDBJ databases">
        <authorList>
            <person name="Shrivastava S."/>
            <person name="Brinkac L.M."/>
            <person name="Dodson R.J."/>
            <person name="Harkins D.M."/>
            <person name="Durkin A.S."/>
            <person name="Sutton G."/>
        </authorList>
    </citation>
    <scope>NUCLEOTIDE SEQUENCE</scope>
    <source>
        <strain evidence="3">Eklund 17B</strain>
    </source>
</reference>
<feature type="compositionally biased region" description="Polar residues" evidence="1">
    <location>
        <begin position="577"/>
        <end position="594"/>
    </location>
</feature>
<keyword evidence="2" id="KW-0812">Transmembrane</keyword>
<dbReference type="PANTHER" id="PTHR40050:SF1">
    <property type="entry name" value="INNER SPORE COAT PROTEIN H"/>
    <property type="match status" value="1"/>
</dbReference>
<keyword evidence="2" id="KW-0472">Membrane</keyword>
<feature type="transmembrane region" description="Helical" evidence="2">
    <location>
        <begin position="7"/>
        <end position="27"/>
    </location>
</feature>
<dbReference type="EMBL" id="CP001056">
    <property type="protein sequence ID" value="ACD24047.1"/>
    <property type="molecule type" value="Genomic_DNA"/>
</dbReference>
<feature type="compositionally biased region" description="Polar residues" evidence="1">
    <location>
        <begin position="617"/>
        <end position="638"/>
    </location>
</feature>
<dbReference type="Pfam" id="PF08757">
    <property type="entry name" value="CotH"/>
    <property type="match status" value="2"/>
</dbReference>
<dbReference type="PANTHER" id="PTHR40050">
    <property type="entry name" value="INNER SPORE COAT PROTEIN H"/>
    <property type="match status" value="1"/>
</dbReference>
<keyword evidence="2" id="KW-1133">Transmembrane helix</keyword>
<organism evidence="3">
    <name type="scientific">Clostridium botulinum (strain Eklund 17B / Type B)</name>
    <dbReference type="NCBI Taxonomy" id="935198"/>
    <lineage>
        <taxon>Bacteria</taxon>
        <taxon>Bacillati</taxon>
        <taxon>Bacillota</taxon>
        <taxon>Clostridia</taxon>
        <taxon>Eubacteriales</taxon>
        <taxon>Clostridiaceae</taxon>
        <taxon>Clostridium</taxon>
    </lineage>
</organism>
<evidence type="ECO:0000256" key="2">
    <source>
        <dbReference type="SAM" id="Phobius"/>
    </source>
</evidence>
<feature type="region of interest" description="Disordered" evidence="1">
    <location>
        <begin position="202"/>
        <end position="251"/>
    </location>
</feature>
<accession>B2THV0</accession>
<feature type="compositionally biased region" description="Polar residues" evidence="1">
    <location>
        <begin position="232"/>
        <end position="251"/>
    </location>
</feature>
<proteinExistence type="predicted"/>
<dbReference type="AlphaFoldDB" id="B2THV0"/>
<reference evidence="3" key="1">
    <citation type="submission" date="2009-06" db="EMBL/GenBank/DDBJ databases">
        <authorList>
            <consortium name="US DOE Joint Genome Institute (JGI-PGF)"/>
            <person name="Lucas S."/>
            <person name="Copeland A."/>
            <person name="Lapidus A."/>
            <person name="Glavina del Rio T."/>
            <person name="Dalin E."/>
            <person name="Tice H."/>
            <person name="Bruce D."/>
            <person name="Goodwin L."/>
            <person name="Pitluck S."/>
            <person name="Kyrpides N."/>
            <person name="Mavromatis K."/>
            <person name="Ivanova N."/>
            <person name="Saunders E."/>
            <person name="Brettin T."/>
            <person name="Detter J.C."/>
            <person name="Han C."/>
            <person name="Larimer F."/>
            <person name="Land M."/>
            <person name="Hauser L."/>
            <person name="Markowitz V."/>
            <person name="Cheng J.-F."/>
            <person name="Hugenholtz P."/>
            <person name="Woyke T."/>
            <person name="Wu D."/>
            <person name="Gronow S."/>
            <person name="Klenk H.-P."/>
            <person name="Eisen J.A."/>
        </authorList>
    </citation>
    <scope>NUCLEOTIDE SEQUENCE</scope>
    <source>
        <strain evidence="3">Eklund 17B</strain>
    </source>
</reference>
<feature type="compositionally biased region" description="Gly residues" evidence="1">
    <location>
        <begin position="207"/>
        <end position="218"/>
    </location>
</feature>
<sequence length="709" mass="79246">MIKEKHKWYISITSMILAVIFIFSLVVNNETSSIAQKKLSTVLDKESITNIDIDIDDSDWNWLIENALNEEFHSCNITINGEIFYNVGIRPKGNTSLTSVASDDTTDRYSFKIKFDKYVDGQTYHGLESIVLNNIIQDSTYMKEYITYDLYESLGVATPEMSYSNITVNNENWGLYLAIEVIDERYLENNFGSNEGNLYKPETMGVNNGGGNQGGNPPNGGERPTGLPPGIENNQGNMTMPSQGGQETQQNISDENISNTQQDLGNVSEMKMPTGQEKINATAEKNTSQDDNMSNKEITKLNETTNNEMPQMGGNKMGGRAVEGADFVYIDDNVSSYSIVRESAVLKRTTDADFEKVINMFKNLNEGTNLEEVLDVEEVLKYFAVNTFVINLDSYSGAMYHNYYLYEKDGKCQMLPWDLNLSFGGFGARGGNGGNQGNASSESSVINFPIDNPVSGDLSSMPLIGKLLEVDEYKEMYHSYLKQIADEYFNNGYYENLVNKIDNLISSYVENDPTAFCTYDEYKNSIPEMIKFGEDRTKSVLAQLNGEQPSTTYGTIESTVNMTALGDMGGGKGMQGNKTNNATQNTEQKVSTEITNKDNVENTQVTNENLNKEVPNVINQDNTNANSSNQDRIKQNQSNDITKTNENTKTEQNINNESNNSQNNMHKQDFQHVDNSEQNKSYLLILGGLVVLSGLSLLFVSKFKRKKLK</sequence>
<feature type="region of interest" description="Disordered" evidence="1">
    <location>
        <begin position="571"/>
        <end position="665"/>
    </location>
</feature>
<gene>
    <name evidence="3" type="ordered locus">CLL_A0091</name>
</gene>
<evidence type="ECO:0000256" key="1">
    <source>
        <dbReference type="SAM" id="MobiDB-lite"/>
    </source>
</evidence>
<dbReference type="HOGENOM" id="CLU_021893_0_0_9"/>
<dbReference type="KEGG" id="cbk:CLL_A0091"/>
<dbReference type="InterPro" id="IPR014867">
    <property type="entry name" value="Spore_coat_CotH_CotH2/3/7"/>
</dbReference>
<protein>
    <submittedName>
        <fullName evidence="3">CotH protein</fullName>
    </submittedName>
</protein>
<dbReference type="PATRIC" id="fig|935198.13.peg.82"/>
<feature type="compositionally biased region" description="Low complexity" evidence="1">
    <location>
        <begin position="639"/>
        <end position="664"/>
    </location>
</feature>
<name>B2THV0_CLOBB</name>
<evidence type="ECO:0000313" key="3">
    <source>
        <dbReference type="EMBL" id="ACD24047.1"/>
    </source>
</evidence>